<proteinExistence type="predicted"/>
<protein>
    <submittedName>
        <fullName evidence="2">Uncharacterized protein</fullName>
    </submittedName>
</protein>
<dbReference type="EMBL" id="AGNL01004225">
    <property type="protein sequence ID" value="EJK73774.1"/>
    <property type="molecule type" value="Genomic_DNA"/>
</dbReference>
<evidence type="ECO:0000313" key="3">
    <source>
        <dbReference type="Proteomes" id="UP000266841"/>
    </source>
</evidence>
<gene>
    <name evidence="2" type="ORF">THAOC_04583</name>
</gene>
<organism evidence="2 3">
    <name type="scientific">Thalassiosira oceanica</name>
    <name type="common">Marine diatom</name>
    <dbReference type="NCBI Taxonomy" id="159749"/>
    <lineage>
        <taxon>Eukaryota</taxon>
        <taxon>Sar</taxon>
        <taxon>Stramenopiles</taxon>
        <taxon>Ochrophyta</taxon>
        <taxon>Bacillariophyta</taxon>
        <taxon>Coscinodiscophyceae</taxon>
        <taxon>Thalassiosirophycidae</taxon>
        <taxon>Thalassiosirales</taxon>
        <taxon>Thalassiosiraceae</taxon>
        <taxon>Thalassiosira</taxon>
    </lineage>
</organism>
<sequence length="73" mass="7892">MVALVSSVAYKHAQDISLDKRLITFIQSNFSGPYKSSAPQSSSKSTTEVRSNADAADAASRRRRDDAELAMAN</sequence>
<evidence type="ECO:0000256" key="1">
    <source>
        <dbReference type="SAM" id="MobiDB-lite"/>
    </source>
</evidence>
<feature type="compositionally biased region" description="Low complexity" evidence="1">
    <location>
        <begin position="31"/>
        <end position="45"/>
    </location>
</feature>
<reference evidence="2 3" key="1">
    <citation type="journal article" date="2012" name="Genome Biol.">
        <title>Genome and low-iron response of an oceanic diatom adapted to chronic iron limitation.</title>
        <authorList>
            <person name="Lommer M."/>
            <person name="Specht M."/>
            <person name="Roy A.S."/>
            <person name="Kraemer L."/>
            <person name="Andreson R."/>
            <person name="Gutowska M.A."/>
            <person name="Wolf J."/>
            <person name="Bergner S.V."/>
            <person name="Schilhabel M.B."/>
            <person name="Klostermeier U.C."/>
            <person name="Beiko R.G."/>
            <person name="Rosenstiel P."/>
            <person name="Hippler M."/>
            <person name="Laroche J."/>
        </authorList>
    </citation>
    <scope>NUCLEOTIDE SEQUENCE [LARGE SCALE GENOMIC DNA]</scope>
    <source>
        <strain evidence="2 3">CCMP1005</strain>
    </source>
</reference>
<name>K0T9L7_THAOC</name>
<accession>K0T9L7</accession>
<dbReference type="AlphaFoldDB" id="K0T9L7"/>
<feature type="region of interest" description="Disordered" evidence="1">
    <location>
        <begin position="31"/>
        <end position="73"/>
    </location>
</feature>
<dbReference type="Proteomes" id="UP000266841">
    <property type="component" value="Unassembled WGS sequence"/>
</dbReference>
<comment type="caution">
    <text evidence="2">The sequence shown here is derived from an EMBL/GenBank/DDBJ whole genome shotgun (WGS) entry which is preliminary data.</text>
</comment>
<evidence type="ECO:0000313" key="2">
    <source>
        <dbReference type="EMBL" id="EJK73774.1"/>
    </source>
</evidence>
<keyword evidence="3" id="KW-1185">Reference proteome</keyword>